<protein>
    <submittedName>
        <fullName evidence="1">Uncharacterized protein</fullName>
    </submittedName>
</protein>
<accession>A0A1C0YZU0</accession>
<comment type="caution">
    <text evidence="1">The sequence shown here is derived from an EMBL/GenBank/DDBJ whole genome shotgun (WGS) entry which is preliminary data.</text>
</comment>
<organism evidence="1 2">
    <name type="scientific">Caryophanon latum</name>
    <dbReference type="NCBI Taxonomy" id="33977"/>
    <lineage>
        <taxon>Bacteria</taxon>
        <taxon>Bacillati</taxon>
        <taxon>Bacillota</taxon>
        <taxon>Bacilli</taxon>
        <taxon>Bacillales</taxon>
        <taxon>Caryophanaceae</taxon>
        <taxon>Caryophanon</taxon>
    </lineage>
</organism>
<proteinExistence type="predicted"/>
<reference evidence="1 2" key="1">
    <citation type="submission" date="2016-07" db="EMBL/GenBank/DDBJ databases">
        <title>Caryophanon latum genome sequencing.</title>
        <authorList>
            <person name="Verma A."/>
            <person name="Pal Y."/>
            <person name="Krishnamurthi S."/>
        </authorList>
    </citation>
    <scope>NUCLEOTIDE SEQUENCE [LARGE SCALE GENOMIC DNA]</scope>
    <source>
        <strain evidence="1 2">DSM 14151</strain>
    </source>
</reference>
<evidence type="ECO:0000313" key="2">
    <source>
        <dbReference type="Proteomes" id="UP000093482"/>
    </source>
</evidence>
<sequence length="93" mass="10528">MTTKDNKAMMVDKKRARWILGASGVAVAAALMTQIQYAESKDDVMPPLRDEWISHSDYLSLEQDEQVLLTLDWTPFESDKPIALNTDRKTKAS</sequence>
<dbReference type="RefSeq" id="WP_066462232.1">
    <property type="nucleotide sequence ID" value="NZ_MATO01000014.1"/>
</dbReference>
<dbReference type="AlphaFoldDB" id="A0A1C0YZU0"/>
<evidence type="ECO:0000313" key="1">
    <source>
        <dbReference type="EMBL" id="OCS92653.1"/>
    </source>
</evidence>
<name>A0A1C0YZU0_9BACL</name>
<dbReference type="Proteomes" id="UP000093482">
    <property type="component" value="Unassembled WGS sequence"/>
</dbReference>
<keyword evidence="2" id="KW-1185">Reference proteome</keyword>
<gene>
    <name evidence="1" type="ORF">A6K76_06130</name>
</gene>
<dbReference type="EMBL" id="MATO01000014">
    <property type="protein sequence ID" value="OCS92653.1"/>
    <property type="molecule type" value="Genomic_DNA"/>
</dbReference>